<keyword evidence="1" id="KW-0732">Signal</keyword>
<reference evidence="2 3" key="1">
    <citation type="journal article" date="2015" name="Fungal Genet. Biol.">
        <title>Evolution of novel wood decay mechanisms in Agaricales revealed by the genome sequences of Fistulina hepatica and Cylindrobasidium torrendii.</title>
        <authorList>
            <person name="Floudas D."/>
            <person name="Held B.W."/>
            <person name="Riley R."/>
            <person name="Nagy L.G."/>
            <person name="Koehler G."/>
            <person name="Ransdell A.S."/>
            <person name="Younus H."/>
            <person name="Chow J."/>
            <person name="Chiniquy J."/>
            <person name="Lipzen A."/>
            <person name="Tritt A."/>
            <person name="Sun H."/>
            <person name="Haridas S."/>
            <person name="LaButti K."/>
            <person name="Ohm R.A."/>
            <person name="Kues U."/>
            <person name="Blanchette R.A."/>
            <person name="Grigoriev I.V."/>
            <person name="Minto R.E."/>
            <person name="Hibbett D.S."/>
        </authorList>
    </citation>
    <scope>NUCLEOTIDE SEQUENCE [LARGE SCALE GENOMIC DNA]</scope>
    <source>
        <strain evidence="2 3">FP15055 ss-10</strain>
    </source>
</reference>
<proteinExistence type="predicted"/>
<evidence type="ECO:0000256" key="1">
    <source>
        <dbReference type="SAM" id="SignalP"/>
    </source>
</evidence>
<dbReference type="AlphaFoldDB" id="A0A0D7B5B4"/>
<dbReference type="EMBL" id="KN880622">
    <property type="protein sequence ID" value="KIY64706.1"/>
    <property type="molecule type" value="Genomic_DNA"/>
</dbReference>
<protein>
    <submittedName>
        <fullName evidence="2">Uncharacterized protein</fullName>
    </submittedName>
</protein>
<dbReference type="Proteomes" id="UP000054007">
    <property type="component" value="Unassembled WGS sequence"/>
</dbReference>
<feature type="signal peptide" evidence="1">
    <location>
        <begin position="1"/>
        <end position="20"/>
    </location>
</feature>
<evidence type="ECO:0000313" key="2">
    <source>
        <dbReference type="EMBL" id="KIY64706.1"/>
    </source>
</evidence>
<organism evidence="2 3">
    <name type="scientific">Cylindrobasidium torrendii FP15055 ss-10</name>
    <dbReference type="NCBI Taxonomy" id="1314674"/>
    <lineage>
        <taxon>Eukaryota</taxon>
        <taxon>Fungi</taxon>
        <taxon>Dikarya</taxon>
        <taxon>Basidiomycota</taxon>
        <taxon>Agaricomycotina</taxon>
        <taxon>Agaricomycetes</taxon>
        <taxon>Agaricomycetidae</taxon>
        <taxon>Agaricales</taxon>
        <taxon>Marasmiineae</taxon>
        <taxon>Physalacriaceae</taxon>
        <taxon>Cylindrobasidium</taxon>
    </lineage>
</organism>
<accession>A0A0D7B5B4</accession>
<gene>
    <name evidence="2" type="ORF">CYLTODRAFT_424968</name>
</gene>
<keyword evidence="3" id="KW-1185">Reference proteome</keyword>
<name>A0A0D7B5B4_9AGAR</name>
<dbReference type="OrthoDB" id="2734890at2759"/>
<sequence length="189" mass="20974">MRFALTAIISAVLVAAGVNAAATPRAQQNPNDCLHYAKYTGIYHGNYQQSCVHLIYNCMNTLNSTNSRDPWGTASCVASATCWGTHALDIYMQCQDPTLEPSQFPTLNYNIYASIVGDCAYQEGGCPITFQNYVDFVYGQLSAVNSTDWPGSVDDVAQNWWNPIKDWTATGDSIPYTNFNDWLFYSDSQ</sequence>
<evidence type="ECO:0000313" key="3">
    <source>
        <dbReference type="Proteomes" id="UP000054007"/>
    </source>
</evidence>
<feature type="chain" id="PRO_5002317077" evidence="1">
    <location>
        <begin position="21"/>
        <end position="189"/>
    </location>
</feature>